<feature type="non-terminal residue" evidence="2">
    <location>
        <position position="191"/>
    </location>
</feature>
<feature type="compositionally biased region" description="Pro residues" evidence="1">
    <location>
        <begin position="127"/>
        <end position="140"/>
    </location>
</feature>
<proteinExistence type="predicted"/>
<dbReference type="AlphaFoldDB" id="A0A1Q9A5R3"/>
<reference evidence="2 3" key="1">
    <citation type="submission" date="2016-02" db="EMBL/GenBank/DDBJ databases">
        <title>Genome analysis of coral dinoflagellate symbionts highlights evolutionary adaptations to a symbiotic lifestyle.</title>
        <authorList>
            <person name="Aranda M."/>
            <person name="Li Y."/>
            <person name="Liew Y.J."/>
            <person name="Baumgarten S."/>
            <person name="Simakov O."/>
            <person name="Wilson M."/>
            <person name="Piel J."/>
            <person name="Ashoor H."/>
            <person name="Bougouffa S."/>
            <person name="Bajic V.B."/>
            <person name="Ryu T."/>
            <person name="Ravasi T."/>
            <person name="Bayer T."/>
            <person name="Micklem G."/>
            <person name="Kim H."/>
            <person name="Bhak J."/>
            <person name="Lajeunesse T.C."/>
            <person name="Voolstra C.R."/>
        </authorList>
    </citation>
    <scope>NUCLEOTIDE SEQUENCE [LARGE SCALE GENOMIC DNA]</scope>
    <source>
        <strain evidence="2 3">CCMP2467</strain>
    </source>
</reference>
<evidence type="ECO:0000256" key="1">
    <source>
        <dbReference type="SAM" id="MobiDB-lite"/>
    </source>
</evidence>
<protein>
    <submittedName>
        <fullName evidence="2">Uncharacterized protein</fullName>
    </submittedName>
</protein>
<feature type="compositionally biased region" description="Acidic residues" evidence="1">
    <location>
        <begin position="172"/>
        <end position="191"/>
    </location>
</feature>
<dbReference type="OrthoDB" id="484040at2759"/>
<name>A0A1Q9A5R3_SYMMI</name>
<dbReference type="Proteomes" id="UP000186817">
    <property type="component" value="Unassembled WGS sequence"/>
</dbReference>
<evidence type="ECO:0000313" key="3">
    <source>
        <dbReference type="Proteomes" id="UP000186817"/>
    </source>
</evidence>
<gene>
    <name evidence="2" type="ORF">AK812_SmicGene48670</name>
</gene>
<organism evidence="2 3">
    <name type="scientific">Symbiodinium microadriaticum</name>
    <name type="common">Dinoflagellate</name>
    <name type="synonym">Zooxanthella microadriatica</name>
    <dbReference type="NCBI Taxonomy" id="2951"/>
    <lineage>
        <taxon>Eukaryota</taxon>
        <taxon>Sar</taxon>
        <taxon>Alveolata</taxon>
        <taxon>Dinophyceae</taxon>
        <taxon>Suessiales</taxon>
        <taxon>Symbiodiniaceae</taxon>
        <taxon>Symbiodinium</taxon>
    </lineage>
</organism>
<evidence type="ECO:0000313" key="2">
    <source>
        <dbReference type="EMBL" id="OLP49948.1"/>
    </source>
</evidence>
<keyword evidence="3" id="KW-1185">Reference proteome</keyword>
<comment type="caution">
    <text evidence="2">The sequence shown here is derived from an EMBL/GenBank/DDBJ whole genome shotgun (WGS) entry which is preliminary data.</text>
</comment>
<feature type="region of interest" description="Disordered" evidence="1">
    <location>
        <begin position="113"/>
        <end position="191"/>
    </location>
</feature>
<sequence>MRYSVRMHNLFHVSKEQQSTPLERLRGSTVQPVKSCEFGVVGFGKPQKEYPEHRGKRLVRSIYVGPHGANGSGIRVFVPLGDGKAPRLEVFSSFRSRDPVEFDKGALDLLVGNKEDPERPLNFDVPPDLPAPPEDPPALPELPDGSLEFPIERPGEDEILDEGLSEYVPSLPDEEMGDEAPGVVDDDAPME</sequence>
<dbReference type="EMBL" id="LSRX01008550">
    <property type="protein sequence ID" value="OLP49948.1"/>
    <property type="molecule type" value="Genomic_DNA"/>
</dbReference>
<accession>A0A1Q9A5R3</accession>